<dbReference type="EMBL" id="JAINUF010000015">
    <property type="protein sequence ID" value="KAJ8341400.1"/>
    <property type="molecule type" value="Genomic_DNA"/>
</dbReference>
<gene>
    <name evidence="2" type="ORF">SKAU_G00336910</name>
</gene>
<sequence length="149" mass="16147">MCPSVSPHSLTRKEGWGTPISPHLWGHGRSQKALPRGSSESSSSLDISLSGPHANHGKASTFLSTENNLCLDIIIQMPAQTGKPNSKIDLKNKSSLIGRWSVIFHPFCESVLLSPQACRLEGAAQMVDFVSRCWRANSLAEIGECQPLP</sequence>
<evidence type="ECO:0000313" key="3">
    <source>
        <dbReference type="Proteomes" id="UP001152622"/>
    </source>
</evidence>
<protein>
    <submittedName>
        <fullName evidence="2">Uncharacterized protein</fullName>
    </submittedName>
</protein>
<keyword evidence="3" id="KW-1185">Reference proteome</keyword>
<dbReference type="Proteomes" id="UP001152622">
    <property type="component" value="Chromosome 15"/>
</dbReference>
<evidence type="ECO:0000256" key="1">
    <source>
        <dbReference type="SAM" id="MobiDB-lite"/>
    </source>
</evidence>
<dbReference type="AlphaFoldDB" id="A0A9Q1II53"/>
<name>A0A9Q1II53_SYNKA</name>
<proteinExistence type="predicted"/>
<comment type="caution">
    <text evidence="2">The sequence shown here is derived from an EMBL/GenBank/DDBJ whole genome shotgun (WGS) entry which is preliminary data.</text>
</comment>
<organism evidence="2 3">
    <name type="scientific">Synaphobranchus kaupii</name>
    <name type="common">Kaup's arrowtooth eel</name>
    <dbReference type="NCBI Taxonomy" id="118154"/>
    <lineage>
        <taxon>Eukaryota</taxon>
        <taxon>Metazoa</taxon>
        <taxon>Chordata</taxon>
        <taxon>Craniata</taxon>
        <taxon>Vertebrata</taxon>
        <taxon>Euteleostomi</taxon>
        <taxon>Actinopterygii</taxon>
        <taxon>Neopterygii</taxon>
        <taxon>Teleostei</taxon>
        <taxon>Anguilliformes</taxon>
        <taxon>Synaphobranchidae</taxon>
        <taxon>Synaphobranchus</taxon>
    </lineage>
</organism>
<feature type="compositionally biased region" description="Low complexity" evidence="1">
    <location>
        <begin position="38"/>
        <end position="50"/>
    </location>
</feature>
<evidence type="ECO:0000313" key="2">
    <source>
        <dbReference type="EMBL" id="KAJ8341400.1"/>
    </source>
</evidence>
<reference evidence="2" key="1">
    <citation type="journal article" date="2023" name="Science">
        <title>Genome structures resolve the early diversification of teleost fishes.</title>
        <authorList>
            <person name="Parey E."/>
            <person name="Louis A."/>
            <person name="Montfort J."/>
            <person name="Bouchez O."/>
            <person name="Roques C."/>
            <person name="Iampietro C."/>
            <person name="Lluch J."/>
            <person name="Castinel A."/>
            <person name="Donnadieu C."/>
            <person name="Desvignes T."/>
            <person name="Floi Bucao C."/>
            <person name="Jouanno E."/>
            <person name="Wen M."/>
            <person name="Mejri S."/>
            <person name="Dirks R."/>
            <person name="Jansen H."/>
            <person name="Henkel C."/>
            <person name="Chen W.J."/>
            <person name="Zahm M."/>
            <person name="Cabau C."/>
            <person name="Klopp C."/>
            <person name="Thompson A.W."/>
            <person name="Robinson-Rechavi M."/>
            <person name="Braasch I."/>
            <person name="Lecointre G."/>
            <person name="Bobe J."/>
            <person name="Postlethwait J.H."/>
            <person name="Berthelot C."/>
            <person name="Roest Crollius H."/>
            <person name="Guiguen Y."/>
        </authorList>
    </citation>
    <scope>NUCLEOTIDE SEQUENCE</scope>
    <source>
        <strain evidence="2">WJC10195</strain>
    </source>
</reference>
<feature type="region of interest" description="Disordered" evidence="1">
    <location>
        <begin position="21"/>
        <end position="51"/>
    </location>
</feature>
<accession>A0A9Q1II53</accession>